<organism evidence="2 3">
    <name type="scientific">Clostridium nitritogenes</name>
    <dbReference type="NCBI Taxonomy" id="83340"/>
    <lineage>
        <taxon>Bacteria</taxon>
        <taxon>Bacillati</taxon>
        <taxon>Bacillota</taxon>
        <taxon>Clostridia</taxon>
        <taxon>Eubacteriales</taxon>
        <taxon>Clostridiaceae</taxon>
        <taxon>Clostridium</taxon>
    </lineage>
</organism>
<keyword evidence="1" id="KW-0812">Transmembrane</keyword>
<proteinExistence type="predicted"/>
<keyword evidence="1" id="KW-0472">Membrane</keyword>
<sequence length="71" mass="8230">MKKLNNYTYFGLLFYGIWLMSLSLKFLPSLIEGLLAGLGCIFVLIGLNPENNDILKLKNYRMYLLNKVLKK</sequence>
<reference evidence="3" key="1">
    <citation type="journal article" date="2019" name="Int. J. Syst. Evol. Microbiol.">
        <title>The Global Catalogue of Microorganisms (GCM) 10K type strain sequencing project: providing services to taxonomists for standard genome sequencing and annotation.</title>
        <authorList>
            <consortium name="The Broad Institute Genomics Platform"/>
            <consortium name="The Broad Institute Genome Sequencing Center for Infectious Disease"/>
            <person name="Wu L."/>
            <person name="Ma J."/>
        </authorList>
    </citation>
    <scope>NUCLEOTIDE SEQUENCE [LARGE SCALE GENOMIC DNA]</scope>
    <source>
        <strain evidence="3">JCM 6485</strain>
    </source>
</reference>
<comment type="caution">
    <text evidence="2">The sequence shown here is derived from an EMBL/GenBank/DDBJ whole genome shotgun (WGS) entry which is preliminary data.</text>
</comment>
<keyword evidence="1" id="KW-1133">Transmembrane helix</keyword>
<accession>A0ABP3WX77</accession>
<feature type="transmembrane region" description="Helical" evidence="1">
    <location>
        <begin position="7"/>
        <end position="24"/>
    </location>
</feature>
<evidence type="ECO:0000313" key="2">
    <source>
        <dbReference type="EMBL" id="GAA0858118.1"/>
    </source>
</evidence>
<feature type="transmembrane region" description="Helical" evidence="1">
    <location>
        <begin position="30"/>
        <end position="48"/>
    </location>
</feature>
<keyword evidence="3" id="KW-1185">Reference proteome</keyword>
<protein>
    <submittedName>
        <fullName evidence="2">Uncharacterized protein</fullName>
    </submittedName>
</protein>
<name>A0ABP3WX77_9CLOT</name>
<evidence type="ECO:0000256" key="1">
    <source>
        <dbReference type="SAM" id="Phobius"/>
    </source>
</evidence>
<dbReference type="Proteomes" id="UP001501764">
    <property type="component" value="Unassembled WGS sequence"/>
</dbReference>
<gene>
    <name evidence="2" type="ORF">GCM10008916_14620</name>
</gene>
<evidence type="ECO:0000313" key="3">
    <source>
        <dbReference type="Proteomes" id="UP001501764"/>
    </source>
</evidence>
<dbReference type="EMBL" id="BAAACO010000001">
    <property type="protein sequence ID" value="GAA0858118.1"/>
    <property type="molecule type" value="Genomic_DNA"/>
</dbReference>
<dbReference type="RefSeq" id="WP_224167949.1">
    <property type="nucleotide sequence ID" value="NZ_BAAACO010000001.1"/>
</dbReference>